<keyword evidence="2 4" id="KW-0378">Hydrolase</keyword>
<dbReference type="CDD" id="cd10917">
    <property type="entry name" value="CE4_NodB_like_6s_7s"/>
    <property type="match status" value="1"/>
</dbReference>
<evidence type="ECO:0000313" key="5">
    <source>
        <dbReference type="Proteomes" id="UP001597508"/>
    </source>
</evidence>
<dbReference type="EC" id="3.-.-.-" evidence="4"/>
<dbReference type="PROSITE" id="PS51677">
    <property type="entry name" value="NODB"/>
    <property type="match status" value="1"/>
</dbReference>
<comment type="caution">
    <text evidence="4">The sequence shown here is derived from an EMBL/GenBank/DDBJ whole genome shotgun (WGS) entry which is preliminary data.</text>
</comment>
<dbReference type="InterPro" id="IPR050248">
    <property type="entry name" value="Polysacc_deacetylase_ArnD"/>
</dbReference>
<evidence type="ECO:0000256" key="2">
    <source>
        <dbReference type="ARBA" id="ARBA00022801"/>
    </source>
</evidence>
<organism evidence="4 5">
    <name type="scientific">Pseudotenacibaculum haliotis</name>
    <dbReference type="NCBI Taxonomy" id="1862138"/>
    <lineage>
        <taxon>Bacteria</taxon>
        <taxon>Pseudomonadati</taxon>
        <taxon>Bacteroidota</taxon>
        <taxon>Flavobacteriia</taxon>
        <taxon>Flavobacteriales</taxon>
        <taxon>Flavobacteriaceae</taxon>
        <taxon>Pseudotenacibaculum</taxon>
    </lineage>
</organism>
<sequence length="207" mass="23508">MKLYTVKTPGIIRSIFPNYIWRFSSTSKEIYLTFDDGPTPEVTEFVLDELQKFNAKATFFCIGKNVKCNHRIYERILEEGHAVGNHTFNHLKGTKTKNNIYLENVAHAAAHIHSKLFRPPYGKLRSSQGKALRKKGYSIVMWDVLSGDFDTSITPETCLNNVLQNTKSGSIVVMHDSVKAKDKVYYSLPKILAHFAEKGFEFKAISA</sequence>
<dbReference type="PANTHER" id="PTHR10587:SF133">
    <property type="entry name" value="CHITIN DEACETYLASE 1-RELATED"/>
    <property type="match status" value="1"/>
</dbReference>
<dbReference type="Proteomes" id="UP001597508">
    <property type="component" value="Unassembled WGS sequence"/>
</dbReference>
<evidence type="ECO:0000313" key="4">
    <source>
        <dbReference type="EMBL" id="MFD2567346.1"/>
    </source>
</evidence>
<dbReference type="Pfam" id="PF01522">
    <property type="entry name" value="Polysacc_deac_1"/>
    <property type="match status" value="1"/>
</dbReference>
<evidence type="ECO:0000259" key="3">
    <source>
        <dbReference type="PROSITE" id="PS51677"/>
    </source>
</evidence>
<keyword evidence="5" id="KW-1185">Reference proteome</keyword>
<dbReference type="GO" id="GO:0016787">
    <property type="term" value="F:hydrolase activity"/>
    <property type="evidence" value="ECO:0007669"/>
    <property type="project" value="UniProtKB-KW"/>
</dbReference>
<protein>
    <submittedName>
        <fullName evidence="4">Polysaccharide deacetylase family protein</fullName>
        <ecNumber evidence="4">3.-.-.-</ecNumber>
    </submittedName>
</protein>
<dbReference type="InterPro" id="IPR002509">
    <property type="entry name" value="NODB_dom"/>
</dbReference>
<dbReference type="EMBL" id="JBHULH010000003">
    <property type="protein sequence ID" value="MFD2567346.1"/>
    <property type="molecule type" value="Genomic_DNA"/>
</dbReference>
<dbReference type="InterPro" id="IPR011330">
    <property type="entry name" value="Glyco_hydro/deAcase_b/a-brl"/>
</dbReference>
<reference evidence="5" key="1">
    <citation type="journal article" date="2019" name="Int. J. Syst. Evol. Microbiol.">
        <title>The Global Catalogue of Microorganisms (GCM) 10K type strain sequencing project: providing services to taxonomists for standard genome sequencing and annotation.</title>
        <authorList>
            <consortium name="The Broad Institute Genomics Platform"/>
            <consortium name="The Broad Institute Genome Sequencing Center for Infectious Disease"/>
            <person name="Wu L."/>
            <person name="Ma J."/>
        </authorList>
    </citation>
    <scope>NUCLEOTIDE SEQUENCE [LARGE SCALE GENOMIC DNA]</scope>
    <source>
        <strain evidence="5">KCTC 52127</strain>
    </source>
</reference>
<dbReference type="SUPFAM" id="SSF88713">
    <property type="entry name" value="Glycoside hydrolase/deacetylase"/>
    <property type="match status" value="1"/>
</dbReference>
<dbReference type="RefSeq" id="WP_379666054.1">
    <property type="nucleotide sequence ID" value="NZ_JBHULH010000003.1"/>
</dbReference>
<accession>A0ABW5LSX5</accession>
<dbReference type="Gene3D" id="3.20.20.370">
    <property type="entry name" value="Glycoside hydrolase/deacetylase"/>
    <property type="match status" value="1"/>
</dbReference>
<feature type="domain" description="NodB homology" evidence="3">
    <location>
        <begin position="28"/>
        <end position="203"/>
    </location>
</feature>
<gene>
    <name evidence="4" type="ORF">ACFSRZ_08175</name>
</gene>
<keyword evidence="1" id="KW-0479">Metal-binding</keyword>
<proteinExistence type="predicted"/>
<name>A0ABW5LSX5_9FLAO</name>
<evidence type="ECO:0000256" key="1">
    <source>
        <dbReference type="ARBA" id="ARBA00022723"/>
    </source>
</evidence>
<dbReference type="PANTHER" id="PTHR10587">
    <property type="entry name" value="GLYCOSYL TRANSFERASE-RELATED"/>
    <property type="match status" value="1"/>
</dbReference>